<dbReference type="PANTHER" id="PTHR43308:SF5">
    <property type="entry name" value="S-LAYER PROTEIN _ PEPTIDOGLYCAN ENDO-BETA-N-ACETYLGLUCOSAMINIDASE"/>
    <property type="match status" value="1"/>
</dbReference>
<dbReference type="AlphaFoldDB" id="A0A1F4T5X7"/>
<feature type="domain" description="SLH" evidence="2">
    <location>
        <begin position="442"/>
        <end position="505"/>
    </location>
</feature>
<dbReference type="EMBL" id="MEUG01000001">
    <property type="protein sequence ID" value="OGC27976.1"/>
    <property type="molecule type" value="Genomic_DNA"/>
</dbReference>
<reference evidence="3 4" key="1">
    <citation type="journal article" date="2016" name="Nat. Commun.">
        <title>Thousands of microbial genomes shed light on interconnected biogeochemical processes in an aquifer system.</title>
        <authorList>
            <person name="Anantharaman K."/>
            <person name="Brown C.T."/>
            <person name="Hug L.A."/>
            <person name="Sharon I."/>
            <person name="Castelle C.J."/>
            <person name="Probst A.J."/>
            <person name="Thomas B.C."/>
            <person name="Singh A."/>
            <person name="Wilkins M.J."/>
            <person name="Karaoz U."/>
            <person name="Brodie E.L."/>
            <person name="Williams K.H."/>
            <person name="Hubbard S.S."/>
            <person name="Banfield J.F."/>
        </authorList>
    </citation>
    <scope>NUCLEOTIDE SEQUENCE [LARGE SCALE GENOMIC DNA]</scope>
</reference>
<proteinExistence type="predicted"/>
<sequence length="743" mass="82319">MKMKLRIVGIIIVLFILSHSVSAQTAVANDPTYIGVGARTLGMGKAYVGLADDLLGIFSNPASLGYLNNWQLTTMAGKFINEYDYLNFGAAYPTSYGTFGIGLVSSSIGFTAIGVTTEVQDGIRIVPSSTEGSSFSYGNQTLLLSWGKPLKGLFDLKVLDNIVAGGTLKFYFARLTGPGIVGGSAYGNEVDLGLHYTPNPVFKAGMVLQNVLPFSMGGKMKWDSGVEESFPALLKTGFSFKVLGRQGWRRLGDHELSLNFDYDYYPTHSSLPSLFHNGIEWSPIDFLDLRAGIDQDYVGRNNGTEIEFTNNLTLGVGLYYGNFRFDYAFHQYNQVAANDTHYFSITYGLDRGKPSVEAVEVKNFSIFPADKTVLYTQEVTVKGEVDNWLIRRVTVNSLEVVVGDDGRFNLTLPLKYGKNSLNIAGFDAKDRLLAAEKIRLLSLKSFVDVPVNYWAVFPIAYLAMENILTGYPDGSFRPEGNIARAEIATLLVKTMSSPNDLLPSQRKRIQELIFLGVVEVGKNYDPLKGLTRADYAKWLVKTDDLSFPTVDDDVFPDVSKSHPLAPYISAAVNNGLMTLFADGEFRPEQAITEAEEKALIAKATGEEIETPKNKQLFNDVPLNHWAVVYIDKGAQEGLIRGYPDKTFRPKGSITRAEGVSVIARFAKLGEPRLLELPFSDIPGRHWSIKEISAAKEAGLLSYLEGNRFEPDRRLTRVEVAEMVAKTHYFSDNIRNLRDWNIGY</sequence>
<feature type="domain" description="SLH" evidence="2">
    <location>
        <begin position="551"/>
        <end position="612"/>
    </location>
</feature>
<dbReference type="Pfam" id="PF00395">
    <property type="entry name" value="SLH"/>
    <property type="match status" value="4"/>
</dbReference>
<dbReference type="Proteomes" id="UP000178602">
    <property type="component" value="Unassembled WGS sequence"/>
</dbReference>
<name>A0A1F4T5X7_UNCSA</name>
<evidence type="ECO:0000259" key="2">
    <source>
        <dbReference type="PROSITE" id="PS51272"/>
    </source>
</evidence>
<dbReference type="Gene3D" id="2.60.40.10">
    <property type="entry name" value="Immunoglobulins"/>
    <property type="match status" value="1"/>
</dbReference>
<keyword evidence="1" id="KW-0732">Signal</keyword>
<dbReference type="InterPro" id="IPR051465">
    <property type="entry name" value="Cell_Envelope_Struct_Comp"/>
</dbReference>
<organism evidence="3 4">
    <name type="scientific">candidate division WOR-1 bacterium RIFOXYC12_FULL_54_18</name>
    <dbReference type="NCBI Taxonomy" id="1802584"/>
    <lineage>
        <taxon>Bacteria</taxon>
        <taxon>Bacillati</taxon>
        <taxon>Saganbacteria</taxon>
    </lineage>
</organism>
<feature type="domain" description="SLH" evidence="2">
    <location>
        <begin position="677"/>
        <end position="737"/>
    </location>
</feature>
<protein>
    <recommendedName>
        <fullName evidence="2">SLH domain-containing protein</fullName>
    </recommendedName>
</protein>
<gene>
    <name evidence="3" type="ORF">A3K49_03120</name>
</gene>
<dbReference type="InterPro" id="IPR001119">
    <property type="entry name" value="SLH_dom"/>
</dbReference>
<dbReference type="PROSITE" id="PS51272">
    <property type="entry name" value="SLH"/>
    <property type="match status" value="4"/>
</dbReference>
<dbReference type="InterPro" id="IPR013783">
    <property type="entry name" value="Ig-like_fold"/>
</dbReference>
<comment type="caution">
    <text evidence="3">The sequence shown here is derived from an EMBL/GenBank/DDBJ whole genome shotgun (WGS) entry which is preliminary data.</text>
</comment>
<dbReference type="Gene3D" id="2.40.160.60">
    <property type="entry name" value="Outer membrane protein transport protein (OMPP1/FadL/TodX)"/>
    <property type="match status" value="1"/>
</dbReference>
<accession>A0A1F4T5X7</accession>
<feature type="domain" description="SLH" evidence="2">
    <location>
        <begin position="613"/>
        <end position="676"/>
    </location>
</feature>
<evidence type="ECO:0000313" key="4">
    <source>
        <dbReference type="Proteomes" id="UP000178602"/>
    </source>
</evidence>
<feature type="signal peptide" evidence="1">
    <location>
        <begin position="1"/>
        <end position="25"/>
    </location>
</feature>
<evidence type="ECO:0000313" key="3">
    <source>
        <dbReference type="EMBL" id="OGC27976.1"/>
    </source>
</evidence>
<evidence type="ECO:0000256" key="1">
    <source>
        <dbReference type="SAM" id="SignalP"/>
    </source>
</evidence>
<feature type="chain" id="PRO_5009514480" description="SLH domain-containing protein" evidence="1">
    <location>
        <begin position="26"/>
        <end position="743"/>
    </location>
</feature>
<dbReference type="PANTHER" id="PTHR43308">
    <property type="entry name" value="OUTER MEMBRANE PROTEIN ALPHA-RELATED"/>
    <property type="match status" value="1"/>
</dbReference>